<accession>A0A1V4HPR0</accession>
<dbReference type="Gene3D" id="3.40.630.30">
    <property type="match status" value="1"/>
</dbReference>
<gene>
    <name evidence="2" type="ORF">BC351_17345</name>
</gene>
<feature type="domain" description="N-acetyltransferase" evidence="1">
    <location>
        <begin position="3"/>
        <end position="169"/>
    </location>
</feature>
<dbReference type="Pfam" id="PF00583">
    <property type="entry name" value="Acetyltransf_1"/>
    <property type="match status" value="1"/>
</dbReference>
<dbReference type="InterPro" id="IPR016181">
    <property type="entry name" value="Acyl_CoA_acyltransferase"/>
</dbReference>
<dbReference type="Proteomes" id="UP000190626">
    <property type="component" value="Unassembled WGS sequence"/>
</dbReference>
<dbReference type="OrthoDB" id="8750087at2"/>
<protein>
    <recommendedName>
        <fullName evidence="1">N-acetyltransferase domain-containing protein</fullName>
    </recommendedName>
</protein>
<dbReference type="STRING" id="1469647.BC351_17345"/>
<comment type="caution">
    <text evidence="2">The sequence shown here is derived from an EMBL/GenBank/DDBJ whole genome shotgun (WGS) entry which is preliminary data.</text>
</comment>
<evidence type="ECO:0000313" key="2">
    <source>
        <dbReference type="EMBL" id="OPH60263.1"/>
    </source>
</evidence>
<dbReference type="GO" id="GO:0016747">
    <property type="term" value="F:acyltransferase activity, transferring groups other than amino-acyl groups"/>
    <property type="evidence" value="ECO:0007669"/>
    <property type="project" value="InterPro"/>
</dbReference>
<evidence type="ECO:0000259" key="1">
    <source>
        <dbReference type="PROSITE" id="PS51186"/>
    </source>
</evidence>
<evidence type="ECO:0000313" key="3">
    <source>
        <dbReference type="Proteomes" id="UP000190626"/>
    </source>
</evidence>
<reference evidence="3" key="1">
    <citation type="submission" date="2016-07" db="EMBL/GenBank/DDBJ databases">
        <authorList>
            <person name="Florea S."/>
            <person name="Webb J.S."/>
            <person name="Jaromczyk J."/>
            <person name="Schardl C.L."/>
        </authorList>
    </citation>
    <scope>NUCLEOTIDE SEQUENCE [LARGE SCALE GENOMIC DNA]</scope>
    <source>
        <strain evidence="3">CY1</strain>
    </source>
</reference>
<dbReference type="InterPro" id="IPR000182">
    <property type="entry name" value="GNAT_dom"/>
</dbReference>
<proteinExistence type="predicted"/>
<sequence>MALELKRLWQQDIPQVQALMIDVVSRLPSSSLYSMDRIEAMYEYVEEKGEIYGAYQDEKLVAYTVLAFPGLSDSNLGREFGVPDEDLTRVGSLEGSIVHETVRGRGLQRQFHVLREQRAREKGLLYLYATVHPDNTVSRRNLEAAGLTLQFSRPMYGGLPRQCYAKKLD</sequence>
<dbReference type="SUPFAM" id="SSF55729">
    <property type="entry name" value="Acyl-CoA N-acyltransferases (Nat)"/>
    <property type="match status" value="1"/>
</dbReference>
<name>A0A1V4HPR0_9BACL</name>
<dbReference type="AlphaFoldDB" id="A0A1V4HPR0"/>
<dbReference type="PROSITE" id="PS51186">
    <property type="entry name" value="GNAT"/>
    <property type="match status" value="1"/>
</dbReference>
<organism evidence="2 3">
    <name type="scientific">Paenibacillus ferrarius</name>
    <dbReference type="NCBI Taxonomy" id="1469647"/>
    <lineage>
        <taxon>Bacteria</taxon>
        <taxon>Bacillati</taxon>
        <taxon>Bacillota</taxon>
        <taxon>Bacilli</taxon>
        <taxon>Bacillales</taxon>
        <taxon>Paenibacillaceae</taxon>
        <taxon>Paenibacillus</taxon>
    </lineage>
</organism>
<dbReference type="EMBL" id="MBTG01000004">
    <property type="protein sequence ID" value="OPH60263.1"/>
    <property type="molecule type" value="Genomic_DNA"/>
</dbReference>
<keyword evidence="3" id="KW-1185">Reference proteome</keyword>